<dbReference type="InterPro" id="IPR036390">
    <property type="entry name" value="WH_DNA-bd_sf"/>
</dbReference>
<proteinExistence type="predicted"/>
<evidence type="ECO:0000313" key="2">
    <source>
        <dbReference type="Proteomes" id="UP000236732"/>
    </source>
</evidence>
<dbReference type="SUPFAM" id="SSF46785">
    <property type="entry name" value="Winged helix' DNA-binding domain"/>
    <property type="match status" value="1"/>
</dbReference>
<dbReference type="CDD" id="cd00090">
    <property type="entry name" value="HTH_ARSR"/>
    <property type="match status" value="1"/>
</dbReference>
<evidence type="ECO:0000313" key="1">
    <source>
        <dbReference type="EMBL" id="SEG88629.1"/>
    </source>
</evidence>
<accession>A0A1H6DTR9</accession>
<gene>
    <name evidence="1" type="ORF">SAMN05444920_106278</name>
</gene>
<dbReference type="EMBL" id="FNVT01000006">
    <property type="protein sequence ID" value="SEG88629.1"/>
    <property type="molecule type" value="Genomic_DNA"/>
</dbReference>
<organism evidence="1 2">
    <name type="scientific">Nonomuraea solani</name>
    <dbReference type="NCBI Taxonomy" id="1144553"/>
    <lineage>
        <taxon>Bacteria</taxon>
        <taxon>Bacillati</taxon>
        <taxon>Actinomycetota</taxon>
        <taxon>Actinomycetes</taxon>
        <taxon>Streptosporangiales</taxon>
        <taxon>Streptosporangiaceae</taxon>
        <taxon>Nonomuraea</taxon>
    </lineage>
</organism>
<dbReference type="InterPro" id="IPR011991">
    <property type="entry name" value="ArsR-like_HTH"/>
</dbReference>
<name>A0A1H6DTR9_9ACTN</name>
<dbReference type="Gene3D" id="1.10.10.10">
    <property type="entry name" value="Winged helix-like DNA-binding domain superfamily/Winged helix DNA-binding domain"/>
    <property type="match status" value="1"/>
</dbReference>
<protein>
    <submittedName>
        <fullName evidence="1">Helix-turn-helix domain-containing protein</fullName>
    </submittedName>
</protein>
<dbReference type="RefSeq" id="WP_103958194.1">
    <property type="nucleotide sequence ID" value="NZ_FNVT01000006.1"/>
</dbReference>
<dbReference type="AlphaFoldDB" id="A0A1H6DTR9"/>
<dbReference type="InterPro" id="IPR036388">
    <property type="entry name" value="WH-like_DNA-bd_sf"/>
</dbReference>
<dbReference type="Proteomes" id="UP000236732">
    <property type="component" value="Unassembled WGS sequence"/>
</dbReference>
<keyword evidence="2" id="KW-1185">Reference proteome</keyword>
<sequence length="319" mass="35670">MRTHLVIERLDRVPVKVSLAPGLSMLALISDALSGRERGAPERWRRRLRSAVLSPDEMVVQSLASPGSSVLPDFLLPGDVSRDLDVPTQLEMLRDLPADTLRHELQSMSNGQPPPHWQPALKAPRRWVHGYADLVEQAWSAMHPEWQQARALFDREVERVAVASARGALDVVLDDLHVDCTFREGTWSLPDYEPQEYSIEGKGLVLMPMLAGPNAIMAHLDGPDFVWIGYSLPHPTTPRATEEQLGFLFGDARATILISVDQPLSMGVLARRIKCHPSVITYHCNRLESAGLVNRRREGREIYVSRTERGTALLNLFSS</sequence>
<dbReference type="OrthoDB" id="3569145at2"/>
<reference evidence="1 2" key="1">
    <citation type="submission" date="2016-10" db="EMBL/GenBank/DDBJ databases">
        <authorList>
            <person name="de Groot N.N."/>
        </authorList>
    </citation>
    <scope>NUCLEOTIDE SEQUENCE [LARGE SCALE GENOMIC DNA]</scope>
    <source>
        <strain evidence="1 2">CGMCC 4.7037</strain>
    </source>
</reference>